<dbReference type="PROSITE" id="PS00018">
    <property type="entry name" value="EF_HAND_1"/>
    <property type="match status" value="1"/>
</dbReference>
<gene>
    <name evidence="7" type="ORF">PCOR1329_LOCUS85029</name>
</gene>
<evidence type="ECO:0000256" key="5">
    <source>
        <dbReference type="SAM" id="MobiDB-lite"/>
    </source>
</evidence>
<dbReference type="PANTHER" id="PTHR46157">
    <property type="entry name" value="K(+) EFFLUX ANTIPORTER 3, CHLOROPLASTIC"/>
    <property type="match status" value="1"/>
</dbReference>
<dbReference type="CDD" id="cd00051">
    <property type="entry name" value="EFh"/>
    <property type="match status" value="1"/>
</dbReference>
<keyword evidence="4" id="KW-0406">Ion transport</keyword>
<feature type="region of interest" description="Disordered" evidence="5">
    <location>
        <begin position="1"/>
        <end position="30"/>
    </location>
</feature>
<dbReference type="SMART" id="SM00054">
    <property type="entry name" value="EFh"/>
    <property type="match status" value="2"/>
</dbReference>
<evidence type="ECO:0000313" key="7">
    <source>
        <dbReference type="EMBL" id="CAK0911024.1"/>
    </source>
</evidence>
<accession>A0ABN9YGM3</accession>
<evidence type="ECO:0000259" key="6">
    <source>
        <dbReference type="PROSITE" id="PS50222"/>
    </source>
</evidence>
<feature type="domain" description="EF-hand" evidence="6">
    <location>
        <begin position="201"/>
        <end position="236"/>
    </location>
</feature>
<dbReference type="InterPro" id="IPR002048">
    <property type="entry name" value="EF_hand_dom"/>
</dbReference>
<evidence type="ECO:0000313" key="8">
    <source>
        <dbReference type="Proteomes" id="UP001189429"/>
    </source>
</evidence>
<dbReference type="SUPFAM" id="SSF47473">
    <property type="entry name" value="EF-hand"/>
    <property type="match status" value="1"/>
</dbReference>
<keyword evidence="3" id="KW-0106">Calcium</keyword>
<evidence type="ECO:0000256" key="4">
    <source>
        <dbReference type="ARBA" id="ARBA00023065"/>
    </source>
</evidence>
<comment type="caution">
    <text evidence="7">The sequence shown here is derived from an EMBL/GenBank/DDBJ whole genome shotgun (WGS) entry which is preliminary data.</text>
</comment>
<reference evidence="7" key="1">
    <citation type="submission" date="2023-10" db="EMBL/GenBank/DDBJ databases">
        <authorList>
            <person name="Chen Y."/>
            <person name="Shah S."/>
            <person name="Dougan E. K."/>
            <person name="Thang M."/>
            <person name="Chan C."/>
        </authorList>
    </citation>
    <scope>NUCLEOTIDE SEQUENCE [LARGE SCALE GENOMIC DNA]</scope>
</reference>
<dbReference type="InterPro" id="IPR003148">
    <property type="entry name" value="RCK_N"/>
</dbReference>
<evidence type="ECO:0000256" key="2">
    <source>
        <dbReference type="ARBA" id="ARBA00022449"/>
    </source>
</evidence>
<dbReference type="Gene3D" id="3.40.50.720">
    <property type="entry name" value="NAD(P)-binding Rossmann-like Domain"/>
    <property type="match status" value="1"/>
</dbReference>
<feature type="domain" description="EF-hand" evidence="6">
    <location>
        <begin position="238"/>
        <end position="273"/>
    </location>
</feature>
<dbReference type="InterPro" id="IPR018247">
    <property type="entry name" value="EF_Hand_1_Ca_BS"/>
</dbReference>
<dbReference type="InterPro" id="IPR036291">
    <property type="entry name" value="NAD(P)-bd_dom_sf"/>
</dbReference>
<keyword evidence="1" id="KW-0813">Transport</keyword>
<keyword evidence="8" id="KW-1185">Reference proteome</keyword>
<dbReference type="SUPFAM" id="SSF51735">
    <property type="entry name" value="NAD(P)-binding Rossmann-fold domains"/>
    <property type="match status" value="1"/>
</dbReference>
<name>A0ABN9YGM3_9DINO</name>
<dbReference type="EMBL" id="CAUYUJ010022504">
    <property type="protein sequence ID" value="CAK0911024.1"/>
    <property type="molecule type" value="Genomic_DNA"/>
</dbReference>
<evidence type="ECO:0000256" key="1">
    <source>
        <dbReference type="ARBA" id="ARBA00022448"/>
    </source>
</evidence>
<dbReference type="InterPro" id="IPR011992">
    <property type="entry name" value="EF-hand-dom_pair"/>
</dbReference>
<dbReference type="Gene3D" id="1.10.238.10">
    <property type="entry name" value="EF-hand"/>
    <property type="match status" value="1"/>
</dbReference>
<keyword evidence="2" id="KW-0050">Antiport</keyword>
<proteinExistence type="predicted"/>
<dbReference type="Pfam" id="PF02254">
    <property type="entry name" value="TrkA_N"/>
    <property type="match status" value="1"/>
</dbReference>
<evidence type="ECO:0000256" key="3">
    <source>
        <dbReference type="ARBA" id="ARBA00022837"/>
    </source>
</evidence>
<dbReference type="PANTHER" id="PTHR46157:SF4">
    <property type="entry name" value="K(+) EFFLUX ANTIPORTER 3, CHLOROPLASTIC"/>
    <property type="match status" value="1"/>
</dbReference>
<protein>
    <recommendedName>
        <fullName evidence="6">EF-hand domain-containing protein</fullName>
    </recommendedName>
</protein>
<dbReference type="PROSITE" id="PS50222">
    <property type="entry name" value="EF_HAND_2"/>
    <property type="match status" value="2"/>
</dbReference>
<organism evidence="7 8">
    <name type="scientific">Prorocentrum cordatum</name>
    <dbReference type="NCBI Taxonomy" id="2364126"/>
    <lineage>
        <taxon>Eukaryota</taxon>
        <taxon>Sar</taxon>
        <taxon>Alveolata</taxon>
        <taxon>Dinophyceae</taxon>
        <taxon>Prorocentrales</taxon>
        <taxon>Prorocentraceae</taxon>
        <taxon>Prorocentrum</taxon>
    </lineage>
</organism>
<dbReference type="Proteomes" id="UP001189429">
    <property type="component" value="Unassembled WGS sequence"/>
</dbReference>
<dbReference type="Pfam" id="PF13499">
    <property type="entry name" value="EF-hand_7"/>
    <property type="match status" value="1"/>
</dbReference>
<sequence>MAKSSLWAGGGGAHDKHPQQTRSTRSVAPGGATCCPRARFPLGAEGYRGPFVCFDLNPARIAEGALSGQPVVYGDGASPKVLRSAGVVKPRVIIMAYNNLNVRLAGLRQLRLAFPGVPVVSRARHPKERAALIEAGATSVLFESEEVAVQLSQAVFAEIGERLDVDSARRAIQDAAGLRDEGSDIEADLDLLAMDSGFSRQEVIRLYRIFESADLDGNGEIDPFEAEEIIARASDVPMSQADFQEYMRTLDADNSGRVCFEDFLSVYARGCVPGRVR</sequence>